<dbReference type="InterPro" id="IPR019999">
    <property type="entry name" value="Anth_synth_I-like"/>
</dbReference>
<evidence type="ECO:0000313" key="2">
    <source>
        <dbReference type="EMBL" id="KAK5992936.1"/>
    </source>
</evidence>
<dbReference type="Proteomes" id="UP001338125">
    <property type="component" value="Unassembled WGS sequence"/>
</dbReference>
<keyword evidence="3" id="KW-1185">Reference proteome</keyword>
<dbReference type="NCBIfam" id="TIGR03494">
    <property type="entry name" value="salicyl_syn"/>
    <property type="match status" value="1"/>
</dbReference>
<reference evidence="2 3" key="1">
    <citation type="submission" date="2024-01" db="EMBL/GenBank/DDBJ databases">
        <title>Complete genome of Cladobotryum mycophilum ATHUM6906.</title>
        <authorList>
            <person name="Christinaki A.C."/>
            <person name="Myridakis A.I."/>
            <person name="Kouvelis V.N."/>
        </authorList>
    </citation>
    <scope>NUCLEOTIDE SEQUENCE [LARGE SCALE GENOMIC DNA]</scope>
    <source>
        <strain evidence="2 3">ATHUM6906</strain>
    </source>
</reference>
<accession>A0ABR0SL85</accession>
<evidence type="ECO:0000259" key="1">
    <source>
        <dbReference type="Pfam" id="PF00425"/>
    </source>
</evidence>
<protein>
    <submittedName>
        <fullName evidence="2">Salicylate synthase</fullName>
    </submittedName>
</protein>
<dbReference type="EMBL" id="JAVFKD010000012">
    <property type="protein sequence ID" value="KAK5992936.1"/>
    <property type="molecule type" value="Genomic_DNA"/>
</dbReference>
<gene>
    <name evidence="2" type="ORF">PT974_06361</name>
</gene>
<dbReference type="InterPro" id="IPR015890">
    <property type="entry name" value="Chorismate_C"/>
</dbReference>
<organism evidence="2 3">
    <name type="scientific">Cladobotryum mycophilum</name>
    <dbReference type="NCBI Taxonomy" id="491253"/>
    <lineage>
        <taxon>Eukaryota</taxon>
        <taxon>Fungi</taxon>
        <taxon>Dikarya</taxon>
        <taxon>Ascomycota</taxon>
        <taxon>Pezizomycotina</taxon>
        <taxon>Sordariomycetes</taxon>
        <taxon>Hypocreomycetidae</taxon>
        <taxon>Hypocreales</taxon>
        <taxon>Hypocreaceae</taxon>
        <taxon>Cladobotryum</taxon>
    </lineage>
</organism>
<dbReference type="PANTHER" id="PTHR11236">
    <property type="entry name" value="AMINOBENZOATE/ANTHRANILATE SYNTHASE"/>
    <property type="match status" value="1"/>
</dbReference>
<name>A0ABR0SL85_9HYPO</name>
<proteinExistence type="predicted"/>
<dbReference type="InterPro" id="IPR019996">
    <property type="entry name" value="Salicylate_synthase"/>
</dbReference>
<sequence>MAQFDKALTLPFSGDPLEVVVALLKCRREEDYFAYEHGDTWFIGLRSYASLIIEPDGKTAVRVDQNGRRESYLVNAHLNDIARAFNLEYSTHGKVFGQVGFNYSAHIAGQAYIPGQWPILSLMAPCVQVAVSPESIIVTGAMKDEAKVVFGLIQNYIVGLGRTNGFIPSGYPSINLQSDSYDYKARVARAVSDIKKGKYTKAIPSRMVCLSRRVDMLATLLHGRRANTPARTFTFNHMGFQATGFSPEVVLSVNNQLVFTEALAGTQISHGACSQLQDDPKEVMEHTIAVRGSIRRLKHICFPDSVVIKDFLTTITRGNVNHLYSRIMGHISPGKDGWDSIRSNITVPALPRERNMEAIDAFEPYPRELFCGSVLMLDGPRFFEATLALRTVFQDQHRQWLQAGAGITALSDPEREFTETCEKLGSVAPYVVAEAGERITALSYPQFGFAETYEKLGSVAPYVMAEARV</sequence>
<comment type="caution">
    <text evidence="2">The sequence shown here is derived from an EMBL/GenBank/DDBJ whole genome shotgun (WGS) entry which is preliminary data.</text>
</comment>
<dbReference type="InterPro" id="IPR005801">
    <property type="entry name" value="ADC_synthase"/>
</dbReference>
<dbReference type="SUPFAM" id="SSF56322">
    <property type="entry name" value="ADC synthase"/>
    <property type="match status" value="1"/>
</dbReference>
<feature type="domain" description="Chorismate-utilising enzyme C-terminal" evidence="1">
    <location>
        <begin position="182"/>
        <end position="423"/>
    </location>
</feature>
<dbReference type="Gene3D" id="3.60.120.10">
    <property type="entry name" value="Anthranilate synthase"/>
    <property type="match status" value="1"/>
</dbReference>
<dbReference type="PANTHER" id="PTHR11236:SF9">
    <property type="entry name" value="ANTHRANILATE SYNTHASE COMPONENT 1"/>
    <property type="match status" value="1"/>
</dbReference>
<evidence type="ECO:0000313" key="3">
    <source>
        <dbReference type="Proteomes" id="UP001338125"/>
    </source>
</evidence>
<dbReference type="Pfam" id="PF00425">
    <property type="entry name" value="Chorismate_bind"/>
    <property type="match status" value="1"/>
</dbReference>